<dbReference type="EMBL" id="BQNB010020023">
    <property type="protein sequence ID" value="GJT91475.1"/>
    <property type="molecule type" value="Genomic_DNA"/>
</dbReference>
<evidence type="ECO:0000313" key="2">
    <source>
        <dbReference type="EMBL" id="GJT91475.1"/>
    </source>
</evidence>
<dbReference type="Proteomes" id="UP001151760">
    <property type="component" value="Unassembled WGS sequence"/>
</dbReference>
<gene>
    <name evidence="2" type="ORF">Tco_1080320</name>
</gene>
<evidence type="ECO:0000256" key="1">
    <source>
        <dbReference type="SAM" id="MobiDB-lite"/>
    </source>
</evidence>
<reference evidence="2" key="2">
    <citation type="submission" date="2022-01" db="EMBL/GenBank/DDBJ databases">
        <authorList>
            <person name="Yamashiro T."/>
            <person name="Shiraishi A."/>
            <person name="Satake H."/>
            <person name="Nakayama K."/>
        </authorList>
    </citation>
    <scope>NUCLEOTIDE SEQUENCE</scope>
</reference>
<feature type="region of interest" description="Disordered" evidence="1">
    <location>
        <begin position="1"/>
        <end position="56"/>
    </location>
</feature>
<proteinExistence type="predicted"/>
<protein>
    <submittedName>
        <fullName evidence="2">Uncharacterized protein</fullName>
    </submittedName>
</protein>
<accession>A0ABQ5HUX2</accession>
<keyword evidence="3" id="KW-1185">Reference proteome</keyword>
<reference evidence="2" key="1">
    <citation type="journal article" date="2022" name="Int. J. Mol. Sci.">
        <title>Draft Genome of Tanacetum Coccineum: Genomic Comparison of Closely Related Tanacetum-Family Plants.</title>
        <authorList>
            <person name="Yamashiro T."/>
            <person name="Shiraishi A."/>
            <person name="Nakayama K."/>
            <person name="Satake H."/>
        </authorList>
    </citation>
    <scope>NUCLEOTIDE SEQUENCE</scope>
</reference>
<name>A0ABQ5HUX2_9ASTR</name>
<evidence type="ECO:0000313" key="3">
    <source>
        <dbReference type="Proteomes" id="UP001151760"/>
    </source>
</evidence>
<comment type="caution">
    <text evidence="2">The sequence shown here is derived from an EMBL/GenBank/DDBJ whole genome shotgun (WGS) entry which is preliminary data.</text>
</comment>
<feature type="compositionally biased region" description="Low complexity" evidence="1">
    <location>
        <begin position="9"/>
        <end position="18"/>
    </location>
</feature>
<sequence>MSDLEHSTVSHTSISSESDPSAWDIPLMDAGEVPEMDPYKEVAQKGQAAPPSHAYVPDPMELVPSCMVRIMEEEPIDYSMLC</sequence>
<organism evidence="2 3">
    <name type="scientific">Tanacetum coccineum</name>
    <dbReference type="NCBI Taxonomy" id="301880"/>
    <lineage>
        <taxon>Eukaryota</taxon>
        <taxon>Viridiplantae</taxon>
        <taxon>Streptophyta</taxon>
        <taxon>Embryophyta</taxon>
        <taxon>Tracheophyta</taxon>
        <taxon>Spermatophyta</taxon>
        <taxon>Magnoliopsida</taxon>
        <taxon>eudicotyledons</taxon>
        <taxon>Gunneridae</taxon>
        <taxon>Pentapetalae</taxon>
        <taxon>asterids</taxon>
        <taxon>campanulids</taxon>
        <taxon>Asterales</taxon>
        <taxon>Asteraceae</taxon>
        <taxon>Asteroideae</taxon>
        <taxon>Anthemideae</taxon>
        <taxon>Anthemidinae</taxon>
        <taxon>Tanacetum</taxon>
    </lineage>
</organism>